<evidence type="ECO:0000259" key="1">
    <source>
        <dbReference type="Pfam" id="PF05368"/>
    </source>
</evidence>
<dbReference type="Pfam" id="PF05368">
    <property type="entry name" value="NmrA"/>
    <property type="match status" value="1"/>
</dbReference>
<proteinExistence type="predicted"/>
<dbReference type="Gene3D" id="3.40.50.720">
    <property type="entry name" value="NAD(P)-binding Rossmann-like Domain"/>
    <property type="match status" value="1"/>
</dbReference>
<dbReference type="InterPro" id="IPR036291">
    <property type="entry name" value="NAD(P)-bd_dom_sf"/>
</dbReference>
<gene>
    <name evidence="2" type="ORF">ACFS7Z_07530</name>
</gene>
<keyword evidence="2" id="KW-0560">Oxidoreductase</keyword>
<dbReference type="SUPFAM" id="SSF51735">
    <property type="entry name" value="NAD(P)-binding Rossmann-fold domains"/>
    <property type="match status" value="1"/>
</dbReference>
<sequence>MHKTILVTGATGTVGKEVAIQLSMTDDIRVRAGVHSIIKGENLKRLPGVEVVEMDFKDKNSLHAAFTHADKVFMVTPFTSDQVEMAKALVDEAKKADAKHLVKLSVIKADTEQGLMLARWHREIEQYIEDSGIPYTFLRPSSFMQNFINYDAASIRNEGRFYHSTGHGKIACIDVRDIAAVAVEVLLGSGHEGKAYELTGPESISNQEAAQIISDVTGSPVQYVDVPADAARNAMLENQMPEWMVNAMLELESAYSEGRFSNTTHTVQQLTSRTPHSFRQFVKDHQDSFE</sequence>
<keyword evidence="3" id="KW-1185">Reference proteome</keyword>
<dbReference type="Proteomes" id="UP001597641">
    <property type="component" value="Unassembled WGS sequence"/>
</dbReference>
<evidence type="ECO:0000313" key="2">
    <source>
        <dbReference type="EMBL" id="MFD3000207.1"/>
    </source>
</evidence>
<dbReference type="PANTHER" id="PTHR43162:SF1">
    <property type="entry name" value="PRESTALK A DIFFERENTIATION PROTEIN A"/>
    <property type="match status" value="1"/>
</dbReference>
<dbReference type="InterPro" id="IPR051604">
    <property type="entry name" value="Ergot_Alk_Oxidoreductase"/>
</dbReference>
<dbReference type="PANTHER" id="PTHR43162">
    <property type="match status" value="1"/>
</dbReference>
<comment type="caution">
    <text evidence="2">The sequence shown here is derived from an EMBL/GenBank/DDBJ whole genome shotgun (WGS) entry which is preliminary data.</text>
</comment>
<dbReference type="CDD" id="cd05269">
    <property type="entry name" value="TMR_SDR_a"/>
    <property type="match status" value="1"/>
</dbReference>
<protein>
    <submittedName>
        <fullName evidence="2">SDR family oxidoreductase</fullName>
        <ecNumber evidence="2">1.6.5.2</ecNumber>
    </submittedName>
</protein>
<organism evidence="2 3">
    <name type="scientific">Pontibacter toksunensis</name>
    <dbReference type="NCBI Taxonomy" id="1332631"/>
    <lineage>
        <taxon>Bacteria</taxon>
        <taxon>Pseudomonadati</taxon>
        <taxon>Bacteroidota</taxon>
        <taxon>Cytophagia</taxon>
        <taxon>Cytophagales</taxon>
        <taxon>Hymenobacteraceae</taxon>
        <taxon>Pontibacter</taxon>
    </lineage>
</organism>
<dbReference type="EC" id="1.6.5.2" evidence="2"/>
<dbReference type="GO" id="GO:0003955">
    <property type="term" value="F:NAD(P)H dehydrogenase (quinone) activity"/>
    <property type="evidence" value="ECO:0007669"/>
    <property type="project" value="UniProtKB-EC"/>
</dbReference>
<accession>A0ABW6BTC7</accession>
<dbReference type="InterPro" id="IPR008030">
    <property type="entry name" value="NmrA-like"/>
</dbReference>
<dbReference type="RefSeq" id="WP_377482962.1">
    <property type="nucleotide sequence ID" value="NZ_JBHUOX010000004.1"/>
</dbReference>
<name>A0ABW6BTC7_9BACT</name>
<reference evidence="3" key="1">
    <citation type="journal article" date="2019" name="Int. J. Syst. Evol. Microbiol.">
        <title>The Global Catalogue of Microorganisms (GCM) 10K type strain sequencing project: providing services to taxonomists for standard genome sequencing and annotation.</title>
        <authorList>
            <consortium name="The Broad Institute Genomics Platform"/>
            <consortium name="The Broad Institute Genome Sequencing Center for Infectious Disease"/>
            <person name="Wu L."/>
            <person name="Ma J."/>
        </authorList>
    </citation>
    <scope>NUCLEOTIDE SEQUENCE [LARGE SCALE GENOMIC DNA]</scope>
    <source>
        <strain evidence="3">KCTC 23984</strain>
    </source>
</reference>
<dbReference type="Gene3D" id="3.90.25.10">
    <property type="entry name" value="UDP-galactose 4-epimerase, domain 1"/>
    <property type="match status" value="1"/>
</dbReference>
<dbReference type="EMBL" id="JBHUOX010000004">
    <property type="protein sequence ID" value="MFD3000207.1"/>
    <property type="molecule type" value="Genomic_DNA"/>
</dbReference>
<feature type="domain" description="NmrA-like" evidence="1">
    <location>
        <begin position="1"/>
        <end position="260"/>
    </location>
</feature>
<evidence type="ECO:0000313" key="3">
    <source>
        <dbReference type="Proteomes" id="UP001597641"/>
    </source>
</evidence>